<organism evidence="1 2">
    <name type="scientific">Paralvinella palmiformis</name>
    <dbReference type="NCBI Taxonomy" id="53620"/>
    <lineage>
        <taxon>Eukaryota</taxon>
        <taxon>Metazoa</taxon>
        <taxon>Spiralia</taxon>
        <taxon>Lophotrochozoa</taxon>
        <taxon>Annelida</taxon>
        <taxon>Polychaeta</taxon>
        <taxon>Sedentaria</taxon>
        <taxon>Canalipalpata</taxon>
        <taxon>Terebellida</taxon>
        <taxon>Terebelliformia</taxon>
        <taxon>Alvinellidae</taxon>
        <taxon>Paralvinella</taxon>
    </lineage>
</organism>
<sequence length="76" mass="8527">MEISRTIMSLKPKNTSDHDGISSELIKTLNQPICIPLCTIINKSLETGDVLGSMKIAKVTQIQKQIQFFMQTIYTV</sequence>
<keyword evidence="2" id="KW-1185">Reference proteome</keyword>
<dbReference type="Proteomes" id="UP001208570">
    <property type="component" value="Unassembled WGS sequence"/>
</dbReference>
<proteinExistence type="predicted"/>
<name>A0AAD9MT89_9ANNE</name>
<comment type="caution">
    <text evidence="1">The sequence shown here is derived from an EMBL/GenBank/DDBJ whole genome shotgun (WGS) entry which is preliminary data.</text>
</comment>
<dbReference type="AlphaFoldDB" id="A0AAD9MT89"/>
<evidence type="ECO:0000313" key="1">
    <source>
        <dbReference type="EMBL" id="KAK2144595.1"/>
    </source>
</evidence>
<evidence type="ECO:0000313" key="2">
    <source>
        <dbReference type="Proteomes" id="UP001208570"/>
    </source>
</evidence>
<reference evidence="1" key="1">
    <citation type="journal article" date="2023" name="Mol. Biol. Evol.">
        <title>Third-Generation Sequencing Reveals the Adaptive Role of the Epigenome in Three Deep-Sea Polychaetes.</title>
        <authorList>
            <person name="Perez M."/>
            <person name="Aroh O."/>
            <person name="Sun Y."/>
            <person name="Lan Y."/>
            <person name="Juniper S.K."/>
            <person name="Young C.R."/>
            <person name="Angers B."/>
            <person name="Qian P.Y."/>
        </authorList>
    </citation>
    <scope>NUCLEOTIDE SEQUENCE</scope>
    <source>
        <strain evidence="1">P08H-3</strain>
    </source>
</reference>
<gene>
    <name evidence="1" type="ORF">LSH36_744g00016</name>
</gene>
<accession>A0AAD9MT89</accession>
<dbReference type="EMBL" id="JAODUP010000744">
    <property type="protein sequence ID" value="KAK2144595.1"/>
    <property type="molecule type" value="Genomic_DNA"/>
</dbReference>
<protein>
    <submittedName>
        <fullName evidence="1">Uncharacterized protein</fullName>
    </submittedName>
</protein>